<reference evidence="2 3" key="1">
    <citation type="submission" date="2015-01" db="EMBL/GenBank/DDBJ databases">
        <title>The Genome Sequence of Exophiala oligosperma CBS72588.</title>
        <authorList>
            <consortium name="The Broad Institute Genomics Platform"/>
            <person name="Cuomo C."/>
            <person name="de Hoog S."/>
            <person name="Gorbushina A."/>
            <person name="Stielow B."/>
            <person name="Teixiera M."/>
            <person name="Abouelleil A."/>
            <person name="Chapman S.B."/>
            <person name="Priest M."/>
            <person name="Young S.K."/>
            <person name="Wortman J."/>
            <person name="Nusbaum C."/>
            <person name="Birren B."/>
        </authorList>
    </citation>
    <scope>NUCLEOTIDE SEQUENCE [LARGE SCALE GENOMIC DNA]</scope>
    <source>
        <strain evidence="2 3">CBS 72588</strain>
    </source>
</reference>
<feature type="region of interest" description="Disordered" evidence="1">
    <location>
        <begin position="708"/>
        <end position="727"/>
    </location>
</feature>
<dbReference type="HOGENOM" id="CLU_258840_0_0_1"/>
<dbReference type="VEuPathDB" id="FungiDB:PV06_00987"/>
<dbReference type="RefSeq" id="XP_016268615.1">
    <property type="nucleotide sequence ID" value="XM_016401562.1"/>
</dbReference>
<evidence type="ECO:0000256" key="1">
    <source>
        <dbReference type="SAM" id="MobiDB-lite"/>
    </source>
</evidence>
<dbReference type="STRING" id="215243.A0A0D2EKH4"/>
<proteinExistence type="predicted"/>
<feature type="compositionally biased region" description="Low complexity" evidence="1">
    <location>
        <begin position="393"/>
        <end position="403"/>
    </location>
</feature>
<protein>
    <submittedName>
        <fullName evidence="2">Uncharacterized protein</fullName>
    </submittedName>
</protein>
<feature type="compositionally biased region" description="Basic and acidic residues" evidence="1">
    <location>
        <begin position="478"/>
        <end position="495"/>
    </location>
</feature>
<evidence type="ECO:0000313" key="3">
    <source>
        <dbReference type="Proteomes" id="UP000053342"/>
    </source>
</evidence>
<feature type="region of interest" description="Disordered" evidence="1">
    <location>
        <begin position="302"/>
        <end position="327"/>
    </location>
</feature>
<dbReference type="Proteomes" id="UP000053342">
    <property type="component" value="Unassembled WGS sequence"/>
</dbReference>
<accession>A0A0D2EKH4</accession>
<feature type="compositionally biased region" description="Basic and acidic residues" evidence="1">
    <location>
        <begin position="845"/>
        <end position="867"/>
    </location>
</feature>
<dbReference type="EMBL" id="KN847332">
    <property type="protein sequence ID" value="KIW48399.1"/>
    <property type="molecule type" value="Genomic_DNA"/>
</dbReference>
<name>A0A0D2EKH4_9EURO</name>
<feature type="region of interest" description="Disordered" evidence="1">
    <location>
        <begin position="1409"/>
        <end position="1444"/>
    </location>
</feature>
<feature type="compositionally biased region" description="Basic and acidic residues" evidence="1">
    <location>
        <begin position="316"/>
        <end position="327"/>
    </location>
</feature>
<feature type="region of interest" description="Disordered" evidence="1">
    <location>
        <begin position="844"/>
        <end position="928"/>
    </location>
</feature>
<dbReference type="OrthoDB" id="10265971at2759"/>
<feature type="compositionally biased region" description="Polar residues" evidence="1">
    <location>
        <begin position="869"/>
        <end position="888"/>
    </location>
</feature>
<feature type="region of interest" description="Disordered" evidence="1">
    <location>
        <begin position="341"/>
        <end position="360"/>
    </location>
</feature>
<feature type="compositionally biased region" description="Polar residues" evidence="1">
    <location>
        <begin position="500"/>
        <end position="527"/>
    </location>
</feature>
<sequence>MTIEEKKKIFVASTYEFTQLGSDEVIRNLMQSSLDPKSAPFVTFGADTQTFSTEVDPGDDRTLLTILHQVSNYVTAYESRGLAFDEEERVKPLEGTVTDDYIRDTRSQDGPLGDWLPDVDSDGQDALESLQHLTAFWTPRNGDIKILPHLYAQQITNLTGTSIYFEEAEQRCRLFHGQFSIALEKLQRLEPLLEIIKHQQAKQPLRAAADLLIWNPTQREARIEYVHIQPGHPSYHRIIVNKGERDLTRMVIGELRTHNLEHGVMEKPEKFSLGQARNDTKLQASSLWNDFVFESFGNPRNLEPVIPSKAGSKLGSDQKKLKRDSKDARIEMWSNKIVCGADPEVAPEAPIESSQPTGRRRLLVADSDDEEDETSRVKPTTIAQASKKDSPPKTESPTEPTQPVGRRRLLLVDSDDEEDEMLSAKPSSIAQTVKKDSLPRTESPTKPIQPTGRRRVLVADSDDEEDESSPAKPSTIAHAEKNADKHLLEDTESFIRKSSPRSVSNKSPYLSATSTPVHSQDCQTQSVLRPRSSRDPEILEVEAIEQAAIVDEPHPVASWTLPSSNALPRPCGSKSSVSSPSIHVVPEDGADTTLQRSRTPDHSRPTPFRPPLTPEMPDISTTPRPKFDSNAYRRPTTLSHGQRGFNIDATVRGGIRGNSSRGRGRSRSSRSGMWSDNDSHNPEARTLPLEASHRRGRGNYAGIVGAQIHTASRAGQDRPRGRGRGRGQGHLVELASGPSARGYHRVPPGFESFVPLERPASYWDQVGIRNIMDDPLEPTATHMPTEKLIDLSETQSFSSRVSTRTGIRFSEEGSEYRVASIPLPDQTRLKQNSIALALAAIEASQKQKEHSNRQEVANKKEADDRVPPTHSTMRQQGKNPGKTSTQQETKAERQARLAKAMREAYGSQPISQLPKPSPTEQSDEMSKWKRRRIAGEKNSVVAQAHPEILNAKAKEEQCSKLIKLLQSSFEAARAFNGRLNFDIGFGQVIASSGPHIQDQKLYDISGWNSLFDPPNGVHLSSATFTKILTTNGEDVDGVLRFRNPNKGDSNRLWSQDPGPTTVTYEFSCQNRFNEDFLIVVDQGGNYELRKGQITVGTVNMHVPESIWDCAATLSGHLIWPDPPETLTNSVDSFVQSLYVLPSKQKLIIVFRQPTDHEIKIKNLIVRRVSYHDCNLRDCQDVQLKVVESKSLLFKCHPEDRNLWQGYEAAQDEYETIAKEGRIHYELSIVHKQVTAALKGNEDLEIGEFTPSESTGKSILEKSVIRAMLDVATHMVSKMDFVGTRNVGTLMQLDIQDAKQKQDIVATIPPTRLSNVGLGHRSAQSTKTALAPMTLRGNAHSGRGSGWGSAMPAAHLGPGGRSWEEPVHGIRINEVAQVFLRPDGSKYRLGMGGAEVPVVEDGEEDIGTSTVFPDDSASHVGPLRPMGGGPSSGSSLVVSREKGFW</sequence>
<dbReference type="GeneID" id="27353061"/>
<feature type="compositionally biased region" description="Low complexity" evidence="1">
    <location>
        <begin position="568"/>
        <end position="584"/>
    </location>
</feature>
<organism evidence="2 3">
    <name type="scientific">Exophiala oligosperma</name>
    <dbReference type="NCBI Taxonomy" id="215243"/>
    <lineage>
        <taxon>Eukaryota</taxon>
        <taxon>Fungi</taxon>
        <taxon>Dikarya</taxon>
        <taxon>Ascomycota</taxon>
        <taxon>Pezizomycotina</taxon>
        <taxon>Eurotiomycetes</taxon>
        <taxon>Chaetothyriomycetidae</taxon>
        <taxon>Chaetothyriales</taxon>
        <taxon>Herpotrichiellaceae</taxon>
        <taxon>Exophiala</taxon>
    </lineage>
</organism>
<feature type="region of interest" description="Disordered" evidence="1">
    <location>
        <begin position="365"/>
        <end position="536"/>
    </location>
</feature>
<keyword evidence="3" id="KW-1185">Reference proteome</keyword>
<gene>
    <name evidence="2" type="ORF">PV06_00987</name>
</gene>
<evidence type="ECO:0000313" key="2">
    <source>
        <dbReference type="EMBL" id="KIW48399.1"/>
    </source>
</evidence>
<feature type="region of interest" description="Disordered" evidence="1">
    <location>
        <begin position="548"/>
        <end position="694"/>
    </location>
</feature>